<comment type="caution">
    <text evidence="1">The sequence shown here is derived from an EMBL/GenBank/DDBJ whole genome shotgun (WGS) entry which is preliminary data.</text>
</comment>
<protein>
    <submittedName>
        <fullName evidence="1">Uncharacterized protein</fullName>
    </submittedName>
</protein>
<proteinExistence type="predicted"/>
<name>X1MY56_9ZZZZ</name>
<reference evidence="1" key="1">
    <citation type="journal article" date="2014" name="Front. Microbiol.">
        <title>High frequency of phylogenetically diverse reductive dehalogenase-homologous genes in deep subseafloor sedimentary metagenomes.</title>
        <authorList>
            <person name="Kawai M."/>
            <person name="Futagami T."/>
            <person name="Toyoda A."/>
            <person name="Takaki Y."/>
            <person name="Nishi S."/>
            <person name="Hori S."/>
            <person name="Arai W."/>
            <person name="Tsubouchi T."/>
            <person name="Morono Y."/>
            <person name="Uchiyama I."/>
            <person name="Ito T."/>
            <person name="Fujiyama A."/>
            <person name="Inagaki F."/>
            <person name="Takami H."/>
        </authorList>
    </citation>
    <scope>NUCLEOTIDE SEQUENCE</scope>
    <source>
        <strain evidence="1">Expedition CK06-06</strain>
    </source>
</reference>
<accession>X1MY56</accession>
<dbReference type="EMBL" id="BARV01032631">
    <property type="protein sequence ID" value="GAI36233.1"/>
    <property type="molecule type" value="Genomic_DNA"/>
</dbReference>
<organism evidence="1">
    <name type="scientific">marine sediment metagenome</name>
    <dbReference type="NCBI Taxonomy" id="412755"/>
    <lineage>
        <taxon>unclassified sequences</taxon>
        <taxon>metagenomes</taxon>
        <taxon>ecological metagenomes</taxon>
    </lineage>
</organism>
<evidence type="ECO:0000313" key="1">
    <source>
        <dbReference type="EMBL" id="GAI36233.1"/>
    </source>
</evidence>
<gene>
    <name evidence="1" type="ORF">S06H3_51427</name>
</gene>
<sequence>LQALQDREDDIKAYIKQHDISVNRAGIDQIISLVKYYDEEH</sequence>
<feature type="non-terminal residue" evidence="1">
    <location>
        <position position="1"/>
    </location>
</feature>
<dbReference type="AlphaFoldDB" id="X1MY56"/>